<name>A0A2H6LP74_9NOSO</name>
<dbReference type="AlphaFoldDB" id="A0A2H6LP74"/>
<evidence type="ECO:0000313" key="1">
    <source>
        <dbReference type="EMBL" id="GBE94956.1"/>
    </source>
</evidence>
<dbReference type="Proteomes" id="UP000236527">
    <property type="component" value="Unassembled WGS sequence"/>
</dbReference>
<dbReference type="EMBL" id="BDGE01000093">
    <property type="protein sequence ID" value="GBE94956.1"/>
    <property type="molecule type" value="Genomic_DNA"/>
</dbReference>
<keyword evidence="1" id="KW-0808">Transferase</keyword>
<gene>
    <name evidence="1" type="ORF">NCWK1_4737</name>
</gene>
<keyword evidence="1" id="KW-0418">Kinase</keyword>
<comment type="caution">
    <text evidence="1">The sequence shown here is derived from an EMBL/GenBank/DDBJ whole genome shotgun (WGS) entry which is preliminary data.</text>
</comment>
<evidence type="ECO:0000313" key="2">
    <source>
        <dbReference type="Proteomes" id="UP000236527"/>
    </source>
</evidence>
<accession>A0A2H6LP74</accession>
<proteinExistence type="predicted"/>
<protein>
    <submittedName>
        <fullName evidence="1">Two-component sensor histidine kinase</fullName>
    </submittedName>
</protein>
<dbReference type="GO" id="GO:0016301">
    <property type="term" value="F:kinase activity"/>
    <property type="evidence" value="ECO:0007669"/>
    <property type="project" value="UniProtKB-KW"/>
</dbReference>
<keyword evidence="2" id="KW-1185">Reference proteome</keyword>
<organism evidence="1 2">
    <name type="scientific">Nostoc cycadae WK-1</name>
    <dbReference type="NCBI Taxonomy" id="1861711"/>
    <lineage>
        <taxon>Bacteria</taxon>
        <taxon>Bacillati</taxon>
        <taxon>Cyanobacteriota</taxon>
        <taxon>Cyanophyceae</taxon>
        <taxon>Nostocales</taxon>
        <taxon>Nostocaceae</taxon>
        <taxon>Nostoc</taxon>
    </lineage>
</organism>
<reference evidence="2" key="1">
    <citation type="journal article" date="2018" name="Genome Announc.">
        <title>Draft Genome Sequence of the Nitrogen-Fixing and Hormogonia-Inducing Cyanobacterium Nostoc cycadae Strain WK-1, Isolated from the Coralloid Roots of Cycas revoluta.</title>
        <authorList>
            <person name="Kanesaki Y."/>
            <person name="Hirose M."/>
            <person name="Hirose Y."/>
            <person name="Fujisawa T."/>
            <person name="Nakamura Y."/>
            <person name="Watanabe S."/>
            <person name="Matsunaga S."/>
            <person name="Uchida H."/>
            <person name="Murakami A."/>
        </authorList>
    </citation>
    <scope>NUCLEOTIDE SEQUENCE [LARGE SCALE GENOMIC DNA]</scope>
    <source>
        <strain evidence="2">WK-1</strain>
    </source>
</reference>
<sequence>MGIHYADKFPIVFKQFMELFTRDRLEILKRLSIQGRILLENVQFEQNIQQQQLQSKNLVAGAEEISMDEVLYVHS</sequence>